<evidence type="ECO:0000256" key="3">
    <source>
        <dbReference type="ARBA" id="ARBA00023125"/>
    </source>
</evidence>
<dbReference type="InterPro" id="IPR005119">
    <property type="entry name" value="LysR_subst-bd"/>
</dbReference>
<dbReference type="Gene3D" id="3.40.190.290">
    <property type="match status" value="1"/>
</dbReference>
<evidence type="ECO:0000256" key="1">
    <source>
        <dbReference type="ARBA" id="ARBA00009437"/>
    </source>
</evidence>
<comment type="similarity">
    <text evidence="1">Belongs to the LysR transcriptional regulatory family.</text>
</comment>
<evidence type="ECO:0000259" key="5">
    <source>
        <dbReference type="PROSITE" id="PS50931"/>
    </source>
</evidence>
<dbReference type="RefSeq" id="WP_092671092.1">
    <property type="nucleotide sequence ID" value="NZ_FOGC01000001.1"/>
</dbReference>
<sequence>MERLKRMAVFAKVVEQGSFTAVAQQMQVSVSSISQTISRLEDELNIKLLNRSTRRIGMTEAGKIYYLGCQRMLNEATRVHEQLFEFNNTPVGTLRIGSSTTMAQNVLAPIAMKLLADYPGLEIDLITDNPTPDLITHGLDLVLRTGHLENSTLFSRQIGAMPMVICASKEYLSQVSLPTHHSELASLCWLEYTLSPYNEMELTAPDGEQIHLSLRGRFATNDPQTLVHWLKSGAGIAYMPMMWIMDEVKQGNISILLPDYSSKPRPVHALYTEKDKLPLKVQICLSLLADYFKEMETRYELFLSKR</sequence>
<evidence type="ECO:0000313" key="7">
    <source>
        <dbReference type="Proteomes" id="UP000242515"/>
    </source>
</evidence>
<dbReference type="InterPro" id="IPR058163">
    <property type="entry name" value="LysR-type_TF_proteobact-type"/>
</dbReference>
<feature type="domain" description="HTH lysR-type" evidence="5">
    <location>
        <begin position="1"/>
        <end position="59"/>
    </location>
</feature>
<evidence type="ECO:0000313" key="6">
    <source>
        <dbReference type="EMBL" id="SEQ06168.1"/>
    </source>
</evidence>
<dbReference type="STRING" id="988801.SAMN05216522_10159"/>
<keyword evidence="3 6" id="KW-0238">DNA-binding</keyword>
<evidence type="ECO:0000256" key="4">
    <source>
        <dbReference type="ARBA" id="ARBA00023163"/>
    </source>
</evidence>
<organism evidence="6 7">
    <name type="scientific">Rosenbergiella nectarea</name>
    <dbReference type="NCBI Taxonomy" id="988801"/>
    <lineage>
        <taxon>Bacteria</taxon>
        <taxon>Pseudomonadati</taxon>
        <taxon>Pseudomonadota</taxon>
        <taxon>Gammaproteobacteria</taxon>
        <taxon>Enterobacterales</taxon>
        <taxon>Erwiniaceae</taxon>
        <taxon>Rosenbergiella</taxon>
    </lineage>
</organism>
<dbReference type="Gene3D" id="1.10.10.10">
    <property type="entry name" value="Winged helix-like DNA-binding domain superfamily/Winged helix DNA-binding domain"/>
    <property type="match status" value="1"/>
</dbReference>
<dbReference type="Pfam" id="PF03466">
    <property type="entry name" value="LysR_substrate"/>
    <property type="match status" value="1"/>
</dbReference>
<dbReference type="InterPro" id="IPR036390">
    <property type="entry name" value="WH_DNA-bd_sf"/>
</dbReference>
<dbReference type="GO" id="GO:0006351">
    <property type="term" value="P:DNA-templated transcription"/>
    <property type="evidence" value="ECO:0007669"/>
    <property type="project" value="TreeGrafter"/>
</dbReference>
<keyword evidence="4" id="KW-0804">Transcription</keyword>
<dbReference type="AlphaFoldDB" id="A0A1H9D078"/>
<dbReference type="InterPro" id="IPR036388">
    <property type="entry name" value="WH-like_DNA-bd_sf"/>
</dbReference>
<evidence type="ECO:0000256" key="2">
    <source>
        <dbReference type="ARBA" id="ARBA00023015"/>
    </source>
</evidence>
<keyword evidence="2" id="KW-0805">Transcription regulation</keyword>
<dbReference type="PANTHER" id="PTHR30537">
    <property type="entry name" value="HTH-TYPE TRANSCRIPTIONAL REGULATOR"/>
    <property type="match status" value="1"/>
</dbReference>
<dbReference type="PANTHER" id="PTHR30537:SF30">
    <property type="entry name" value="TRANSCRIPTIONAL REGULATOR-RELATED"/>
    <property type="match status" value="1"/>
</dbReference>
<dbReference type="SUPFAM" id="SSF46785">
    <property type="entry name" value="Winged helix' DNA-binding domain"/>
    <property type="match status" value="1"/>
</dbReference>
<protein>
    <submittedName>
        <fullName evidence="6">DNA-binding transcriptional regulator, LysR family</fullName>
    </submittedName>
</protein>
<dbReference type="NCBIfam" id="NF007917">
    <property type="entry name" value="PRK10632.1"/>
    <property type="match status" value="1"/>
</dbReference>
<proteinExistence type="inferred from homology"/>
<dbReference type="Proteomes" id="UP000242515">
    <property type="component" value="Unassembled WGS sequence"/>
</dbReference>
<dbReference type="InterPro" id="IPR000847">
    <property type="entry name" value="LysR_HTH_N"/>
</dbReference>
<accession>A0A1H9D078</accession>
<dbReference type="CDD" id="cd08422">
    <property type="entry name" value="PBP2_CrgA_like"/>
    <property type="match status" value="1"/>
</dbReference>
<dbReference type="FunFam" id="1.10.10.10:FF:000001">
    <property type="entry name" value="LysR family transcriptional regulator"/>
    <property type="match status" value="1"/>
</dbReference>
<dbReference type="OrthoDB" id="8678019at2"/>
<gene>
    <name evidence="6" type="ORF">SAMN05216522_10159</name>
</gene>
<keyword evidence="7" id="KW-1185">Reference proteome</keyword>
<dbReference type="Pfam" id="PF00126">
    <property type="entry name" value="HTH_1"/>
    <property type="match status" value="1"/>
</dbReference>
<dbReference type="PROSITE" id="PS50931">
    <property type="entry name" value="HTH_LYSR"/>
    <property type="match status" value="1"/>
</dbReference>
<dbReference type="GO" id="GO:0043565">
    <property type="term" value="F:sequence-specific DNA binding"/>
    <property type="evidence" value="ECO:0007669"/>
    <property type="project" value="TreeGrafter"/>
</dbReference>
<reference evidence="7" key="1">
    <citation type="submission" date="2016-10" db="EMBL/GenBank/DDBJ databases">
        <authorList>
            <person name="Varghese N."/>
            <person name="Submissions S."/>
        </authorList>
    </citation>
    <scope>NUCLEOTIDE SEQUENCE [LARGE SCALE GENOMIC DNA]</scope>
    <source>
        <strain evidence="7">8N4</strain>
    </source>
</reference>
<name>A0A1H9D078_9GAMM</name>
<dbReference type="SUPFAM" id="SSF53850">
    <property type="entry name" value="Periplasmic binding protein-like II"/>
    <property type="match status" value="1"/>
</dbReference>
<dbReference type="GO" id="GO:0003700">
    <property type="term" value="F:DNA-binding transcription factor activity"/>
    <property type="evidence" value="ECO:0007669"/>
    <property type="project" value="InterPro"/>
</dbReference>
<dbReference type="EMBL" id="FOGC01000001">
    <property type="protein sequence ID" value="SEQ06168.1"/>
    <property type="molecule type" value="Genomic_DNA"/>
</dbReference>